<proteinExistence type="predicted"/>
<sequence length="73" mass="8104">TADVNRSNHEHYSTTGQADIRSHTSDLPFFLRTVLGHCASPACTCSVMTKHPLQRKCHGRTRAGLKTRGRRTA</sequence>
<gene>
    <name evidence="1" type="ORF">K443DRAFT_687150</name>
</gene>
<evidence type="ECO:0000313" key="1">
    <source>
        <dbReference type="EMBL" id="KIJ89783.1"/>
    </source>
</evidence>
<accession>A0A0C9WQ41</accession>
<feature type="non-terminal residue" evidence="1">
    <location>
        <position position="1"/>
    </location>
</feature>
<dbReference type="AlphaFoldDB" id="A0A0C9WQ41"/>
<reference evidence="2" key="2">
    <citation type="submission" date="2015-01" db="EMBL/GenBank/DDBJ databases">
        <title>Evolutionary Origins and Diversification of the Mycorrhizal Mutualists.</title>
        <authorList>
            <consortium name="DOE Joint Genome Institute"/>
            <consortium name="Mycorrhizal Genomics Consortium"/>
            <person name="Kohler A."/>
            <person name="Kuo A."/>
            <person name="Nagy L.G."/>
            <person name="Floudas D."/>
            <person name="Copeland A."/>
            <person name="Barry K.W."/>
            <person name="Cichocki N."/>
            <person name="Veneault-Fourrey C."/>
            <person name="LaButti K."/>
            <person name="Lindquist E.A."/>
            <person name="Lipzen A."/>
            <person name="Lundell T."/>
            <person name="Morin E."/>
            <person name="Murat C."/>
            <person name="Riley R."/>
            <person name="Ohm R."/>
            <person name="Sun H."/>
            <person name="Tunlid A."/>
            <person name="Henrissat B."/>
            <person name="Grigoriev I.V."/>
            <person name="Hibbett D.S."/>
            <person name="Martin F."/>
        </authorList>
    </citation>
    <scope>NUCLEOTIDE SEQUENCE [LARGE SCALE GENOMIC DNA]</scope>
    <source>
        <strain evidence="2">LaAM-08-1</strain>
    </source>
</reference>
<dbReference type="Proteomes" id="UP000054477">
    <property type="component" value="Unassembled WGS sequence"/>
</dbReference>
<name>A0A0C9WQ41_9AGAR</name>
<keyword evidence="2" id="KW-1185">Reference proteome</keyword>
<evidence type="ECO:0000313" key="2">
    <source>
        <dbReference type="Proteomes" id="UP000054477"/>
    </source>
</evidence>
<organism evidence="1 2">
    <name type="scientific">Laccaria amethystina LaAM-08-1</name>
    <dbReference type="NCBI Taxonomy" id="1095629"/>
    <lineage>
        <taxon>Eukaryota</taxon>
        <taxon>Fungi</taxon>
        <taxon>Dikarya</taxon>
        <taxon>Basidiomycota</taxon>
        <taxon>Agaricomycotina</taxon>
        <taxon>Agaricomycetes</taxon>
        <taxon>Agaricomycetidae</taxon>
        <taxon>Agaricales</taxon>
        <taxon>Agaricineae</taxon>
        <taxon>Hydnangiaceae</taxon>
        <taxon>Laccaria</taxon>
    </lineage>
</organism>
<reference evidence="1 2" key="1">
    <citation type="submission" date="2014-04" db="EMBL/GenBank/DDBJ databases">
        <authorList>
            <consortium name="DOE Joint Genome Institute"/>
            <person name="Kuo A."/>
            <person name="Kohler A."/>
            <person name="Nagy L.G."/>
            <person name="Floudas D."/>
            <person name="Copeland A."/>
            <person name="Barry K.W."/>
            <person name="Cichocki N."/>
            <person name="Veneault-Fourrey C."/>
            <person name="LaButti K."/>
            <person name="Lindquist E.A."/>
            <person name="Lipzen A."/>
            <person name="Lundell T."/>
            <person name="Morin E."/>
            <person name="Murat C."/>
            <person name="Sun H."/>
            <person name="Tunlid A."/>
            <person name="Henrissat B."/>
            <person name="Grigoriev I.V."/>
            <person name="Hibbett D.S."/>
            <person name="Martin F."/>
            <person name="Nordberg H.P."/>
            <person name="Cantor M.N."/>
            <person name="Hua S.X."/>
        </authorList>
    </citation>
    <scope>NUCLEOTIDE SEQUENCE [LARGE SCALE GENOMIC DNA]</scope>
    <source>
        <strain evidence="1 2">LaAM-08-1</strain>
    </source>
</reference>
<protein>
    <submittedName>
        <fullName evidence="1">Uncharacterized protein</fullName>
    </submittedName>
</protein>
<dbReference type="HOGENOM" id="CLU_203395_0_0_1"/>
<dbReference type="EMBL" id="KN839432">
    <property type="protein sequence ID" value="KIJ89783.1"/>
    <property type="molecule type" value="Genomic_DNA"/>
</dbReference>